<evidence type="ECO:0000313" key="5">
    <source>
        <dbReference type="RefSeq" id="XP_018109392.1"/>
    </source>
</evidence>
<dbReference type="PaxDb" id="8355-A0A1L8H4E0"/>
<sequence>MYQQKAKRRLCSALLLPNKSSLAGTPMLHHCAQEEISESRIGGKIPKLEKSEGVLSSDEYEDIFRAVLGRTGPASPQAHAGEVRPTLKGSITPLKQSHHQKNPAAPKAEPLDPVPIDPGKASLKGTWHRGACVAWVQCAKLNCKKWRRLGQDVDPLLLPEDWCCEQNSECQSCSCADPEEKCLEDEDIIYAAFIPGCVVWAKQFGYPWWPAMIDSDPDSASYFMFKHCTDPLPWKYHVTFLGDKVSRAWICMRHMKPFSDHSPESLGVYKEKNRELKKMLVNSIGMAHEVLSLGIQERLNTFGFCGRSGLYI</sequence>
<evidence type="ECO:0000256" key="3">
    <source>
        <dbReference type="ARBA" id="ARBA00022833"/>
    </source>
</evidence>
<dbReference type="PANTHER" id="PTHR15999:SF2">
    <property type="entry name" value="ZINC FINGER CW-TYPE PWWP DOMAIN PROTEIN 1"/>
    <property type="match status" value="1"/>
</dbReference>
<reference evidence="5" key="1">
    <citation type="submission" date="2025-08" db="UniProtKB">
        <authorList>
            <consortium name="RefSeq"/>
        </authorList>
    </citation>
    <scope>IDENTIFICATION</scope>
    <source>
        <strain evidence="5">J_2021</strain>
        <tissue evidence="5">Erythrocytes</tissue>
    </source>
</reference>
<keyword evidence="1" id="KW-0479">Metal-binding</keyword>
<protein>
    <submittedName>
        <fullName evidence="5">Zinc finger CW-type PWWP domain protein 1 isoform X1</fullName>
    </submittedName>
</protein>
<dbReference type="Gene3D" id="3.30.40.100">
    <property type="match status" value="1"/>
</dbReference>
<dbReference type="SMART" id="SM00293">
    <property type="entry name" value="PWWP"/>
    <property type="match status" value="1"/>
</dbReference>
<evidence type="ECO:0000256" key="2">
    <source>
        <dbReference type="ARBA" id="ARBA00022771"/>
    </source>
</evidence>
<dbReference type="InterPro" id="IPR000313">
    <property type="entry name" value="PWWP_dom"/>
</dbReference>
<dbReference type="PANTHER" id="PTHR15999">
    <property type="entry name" value="ZINC FINGER CW-TYPE PWWP DOMAIN PROTEIN 1"/>
    <property type="match status" value="1"/>
</dbReference>
<keyword evidence="3" id="KW-0862">Zinc</keyword>
<dbReference type="Proteomes" id="UP000186698">
    <property type="component" value="Chromosome 3L"/>
</dbReference>
<dbReference type="RefSeq" id="XP_018109392.1">
    <property type="nucleotide sequence ID" value="XM_018253903.2"/>
</dbReference>
<dbReference type="GO" id="GO:0005634">
    <property type="term" value="C:nucleus"/>
    <property type="evidence" value="ECO:0007669"/>
    <property type="project" value="TreeGrafter"/>
</dbReference>
<dbReference type="Bgee" id="108711823">
    <property type="expression patterns" value="Expressed in testis and 6 other cell types or tissues"/>
</dbReference>
<evidence type="ECO:0000256" key="1">
    <source>
        <dbReference type="ARBA" id="ARBA00022723"/>
    </source>
</evidence>
<dbReference type="PROSITE" id="PS50812">
    <property type="entry name" value="PWWP"/>
    <property type="match status" value="1"/>
</dbReference>
<dbReference type="PROSITE" id="PS51050">
    <property type="entry name" value="ZF_CW"/>
    <property type="match status" value="1"/>
</dbReference>
<organism evidence="4 5">
    <name type="scientific">Xenopus laevis</name>
    <name type="common">African clawed frog</name>
    <dbReference type="NCBI Taxonomy" id="8355"/>
    <lineage>
        <taxon>Eukaryota</taxon>
        <taxon>Metazoa</taxon>
        <taxon>Chordata</taxon>
        <taxon>Craniata</taxon>
        <taxon>Vertebrata</taxon>
        <taxon>Euteleostomi</taxon>
        <taxon>Amphibia</taxon>
        <taxon>Batrachia</taxon>
        <taxon>Anura</taxon>
        <taxon>Pipoidea</taxon>
        <taxon>Pipidae</taxon>
        <taxon>Xenopodinae</taxon>
        <taxon>Xenopus</taxon>
        <taxon>Xenopus</taxon>
    </lineage>
</organism>
<dbReference type="GO" id="GO:0008270">
    <property type="term" value="F:zinc ion binding"/>
    <property type="evidence" value="ECO:0007669"/>
    <property type="project" value="UniProtKB-KW"/>
</dbReference>
<proteinExistence type="predicted"/>
<dbReference type="GeneID" id="108711823"/>
<dbReference type="InterPro" id="IPR042778">
    <property type="entry name" value="ZCWPW1/ZCWPW2"/>
</dbReference>
<evidence type="ECO:0000313" key="4">
    <source>
        <dbReference type="Proteomes" id="UP000186698"/>
    </source>
</evidence>
<dbReference type="AlphaFoldDB" id="A0A1L8H4E0"/>
<keyword evidence="2" id="KW-0863">Zinc-finger</keyword>
<dbReference type="InterPro" id="IPR011124">
    <property type="entry name" value="Znf_CW"/>
</dbReference>
<dbReference type="KEGG" id="xla:108711823"/>
<dbReference type="Pfam" id="PF07496">
    <property type="entry name" value="zf-CW"/>
    <property type="match status" value="1"/>
</dbReference>
<dbReference type="CTD" id="108711823"/>
<dbReference type="OMA" id="IGMAHEV"/>
<name>A0A1L8H4E0_XENLA</name>
<keyword evidence="4" id="KW-1185">Reference proteome</keyword>
<dbReference type="CDD" id="cd20145">
    <property type="entry name" value="PWWP_ZCWPW1"/>
    <property type="match status" value="1"/>
</dbReference>
<dbReference type="Pfam" id="PF00855">
    <property type="entry name" value="PWWP"/>
    <property type="match status" value="1"/>
</dbReference>
<accession>A0A1L8H4E0</accession>
<dbReference type="SUPFAM" id="SSF63748">
    <property type="entry name" value="Tudor/PWWP/MBT"/>
    <property type="match status" value="1"/>
</dbReference>
<gene>
    <name evidence="5" type="primary">LOC108711823</name>
</gene>
<dbReference type="OrthoDB" id="5964980at2759"/>
<dbReference type="Gene3D" id="2.30.30.140">
    <property type="match status" value="1"/>
</dbReference>